<dbReference type="InterPro" id="IPR050081">
    <property type="entry name" value="Ile-tRNA_ligase"/>
</dbReference>
<keyword evidence="5 9" id="KW-0067">ATP-binding</keyword>
<evidence type="ECO:0000256" key="2">
    <source>
        <dbReference type="ARBA" id="ARBA00013165"/>
    </source>
</evidence>
<comment type="similarity">
    <text evidence="1 9">Belongs to the class-I aminoacyl-tRNA synthetase family.</text>
</comment>
<dbReference type="InterPro" id="IPR002300">
    <property type="entry name" value="aa-tRNA-synth_Ia"/>
</dbReference>
<keyword evidence="4 9" id="KW-0547">Nucleotide-binding</keyword>
<dbReference type="PANTHER" id="PTHR42765:SF1">
    <property type="entry name" value="ISOLEUCINE--TRNA LIGASE, MITOCHONDRIAL"/>
    <property type="match status" value="1"/>
</dbReference>
<dbReference type="GO" id="GO:0005739">
    <property type="term" value="C:mitochondrion"/>
    <property type="evidence" value="ECO:0007669"/>
    <property type="project" value="TreeGrafter"/>
</dbReference>
<dbReference type="SUPFAM" id="SSF52374">
    <property type="entry name" value="Nucleotidylyl transferase"/>
    <property type="match status" value="1"/>
</dbReference>
<name>A0AAD4NKS8_9BILA</name>
<keyword evidence="13" id="KW-1185">Reference proteome</keyword>
<dbReference type="NCBIfam" id="TIGR00392">
    <property type="entry name" value="ileS"/>
    <property type="match status" value="1"/>
</dbReference>
<dbReference type="Pfam" id="PF03690">
    <property type="entry name" value="MYG1_exonuc"/>
    <property type="match status" value="1"/>
</dbReference>
<dbReference type="Gene3D" id="1.10.730.20">
    <property type="match status" value="1"/>
</dbReference>
<evidence type="ECO:0000259" key="10">
    <source>
        <dbReference type="Pfam" id="PF00133"/>
    </source>
</evidence>
<dbReference type="EC" id="6.1.1.5" evidence="2"/>
<evidence type="ECO:0000256" key="4">
    <source>
        <dbReference type="ARBA" id="ARBA00022741"/>
    </source>
</evidence>
<dbReference type="Proteomes" id="UP001201812">
    <property type="component" value="Unassembled WGS sequence"/>
</dbReference>
<feature type="domain" description="Aminoacyl-tRNA synthetase class Ia" evidence="10">
    <location>
        <begin position="51"/>
        <end position="688"/>
    </location>
</feature>
<dbReference type="GO" id="GO:0005524">
    <property type="term" value="F:ATP binding"/>
    <property type="evidence" value="ECO:0007669"/>
    <property type="project" value="UniProtKB-KW"/>
</dbReference>
<evidence type="ECO:0000313" key="12">
    <source>
        <dbReference type="EMBL" id="KAI1728665.1"/>
    </source>
</evidence>
<organism evidence="12 13">
    <name type="scientific">Ditylenchus destructor</name>
    <dbReference type="NCBI Taxonomy" id="166010"/>
    <lineage>
        <taxon>Eukaryota</taxon>
        <taxon>Metazoa</taxon>
        <taxon>Ecdysozoa</taxon>
        <taxon>Nematoda</taxon>
        <taxon>Chromadorea</taxon>
        <taxon>Rhabditida</taxon>
        <taxon>Tylenchina</taxon>
        <taxon>Tylenchomorpha</taxon>
        <taxon>Sphaerularioidea</taxon>
        <taxon>Anguinidae</taxon>
        <taxon>Anguininae</taxon>
        <taxon>Ditylenchus</taxon>
    </lineage>
</organism>
<dbReference type="Gene3D" id="3.90.740.10">
    <property type="entry name" value="Valyl/Leucyl/Isoleucyl-tRNA synthetase, editing domain"/>
    <property type="match status" value="1"/>
</dbReference>
<sequence>MTAKSFKSTIFLTKTNFPARITNAAQRIALDEKLAEHGDFGGFYEWQRNHRPKDKTKEDFYLLDGPPYANGNVHVGHAINKILKDFIVKSRIMDGKRVHFQPGWDCHGLPIELKIKKENNLLSINDTFQIHAKARKLASESITTQMASFKKWGVSADWNNYYSTMNRKYIVNQLKILATLYDKGLIFRAFRPVHWSPSSKTALADSELEYNPTHECLSTYFRFQVINFDKDKTAGLSNVLPSSTSKHPVHYFALIWTATPWNLPMNNAIAYSPSLKYAAVDISGLNRGPVRDVYFVAAESVDSLRKVLKKDITVLGIFDGQALNGVFYQSCLGQSFAMPFLPAKYVQGDKGTGLVHTSYAHGFEDFELGLANDDKIECFVDEGGHYMRQMGHDLEGKEVLSYDTSRFVLDMFKKNVVHSAPYVRPYPYDWRTNQPVITRCSQQWFINTAEVGNKCATLVNAGLLNIQSGDYDKSTSMIPELTRRPARWCISRQRVWGVPIPFLVNKTSKQSVTSGSFIRFVADLIEKTPDDTTSYKHPTHVWWSRSLEDLTKHKDFPKDISPINSDEYEKGTEIMDVWFDSGVAWHTAISQLKDSDTLKEPLVDVVLEGVDQFRGWFQSSLLTSMASKGTAPFKKIIVHGFAVDDNGRKMSKSIGNVVDPETITNDLGVDGLRLWVAMYGSEGVMDVRLGPRVIEELRNYINQVRNLSKFLLGSIHPLREKRDADRIAETKELRVLDRYMLLRLRDYIESTRQDYDNYRFGRVANNFVQFLRNPLSSLYIHCVRDRLYCNRLGSKEHDGALFTLDVLGRYLIGSIAPILPHFAVEFFQYHPVLESQSPMAIRKCFDDLKVRNEWILDEAEIRRIMDCIFDIRRSLNNDYPDLSGDYANKGVAITLPTSEYALVEKLHRQDDASSELLELLGCSHIELREAESMIANRSISTGFGICQSELDSSDVSTRTVQLINSPGSHCPRCRKMTRLKEDKELYKFEIAILKALRCISIEVRRTYNMTSASGFAIGTHNGAFHTDEVLACSLLKRLPKFKNHTIIRTRDPAILDKCEIVVDVGGVFDKDKLRFDHHQRGFTETMNSLLGMDFHTKLSSAGLIYAHYGKEVLSNILNIDISDAAIGTIYTKLYQCFVESVDAIDNGVEQYDGEPRYVLASTLTSRVSHLNPAWNDKASYPDDQFAKAMKIVEEEFEDRAKYLFNSWLPARDFVLKAINKRKEVHESGKILEIEPNGVPWKEHFFTMEKDMNLAGEDICLAIYRDGSDQTGKFRVQSIPISQTRGFENRASIPWRGLRDADLEKESGIEGAIFVHMSGFIGGAKTREGAMKMALATLRDCNKL</sequence>
<evidence type="ECO:0000256" key="1">
    <source>
        <dbReference type="ARBA" id="ARBA00005594"/>
    </source>
</evidence>
<evidence type="ECO:0000256" key="9">
    <source>
        <dbReference type="RuleBase" id="RU363035"/>
    </source>
</evidence>
<dbReference type="EMBL" id="JAKKPZ010000001">
    <property type="protein sequence ID" value="KAI1728665.1"/>
    <property type="molecule type" value="Genomic_DNA"/>
</dbReference>
<dbReference type="GO" id="GO:0032543">
    <property type="term" value="P:mitochondrial translation"/>
    <property type="evidence" value="ECO:0007669"/>
    <property type="project" value="TreeGrafter"/>
</dbReference>
<dbReference type="Pfam" id="PF00133">
    <property type="entry name" value="tRNA-synt_1"/>
    <property type="match status" value="1"/>
</dbReference>
<dbReference type="GO" id="GO:0004822">
    <property type="term" value="F:isoleucine-tRNA ligase activity"/>
    <property type="evidence" value="ECO:0007669"/>
    <property type="project" value="UniProtKB-EC"/>
</dbReference>
<evidence type="ECO:0000313" key="13">
    <source>
        <dbReference type="Proteomes" id="UP001201812"/>
    </source>
</evidence>
<evidence type="ECO:0000256" key="7">
    <source>
        <dbReference type="ARBA" id="ARBA00023146"/>
    </source>
</evidence>
<dbReference type="Gene3D" id="3.40.50.620">
    <property type="entry name" value="HUPs"/>
    <property type="match status" value="2"/>
</dbReference>
<accession>A0AAD4NKS8</accession>
<dbReference type="PRINTS" id="PR00984">
    <property type="entry name" value="TRNASYNTHILE"/>
</dbReference>
<reference evidence="12" key="1">
    <citation type="submission" date="2022-01" db="EMBL/GenBank/DDBJ databases">
        <title>Genome Sequence Resource for Two Populations of Ditylenchus destructor, the Migratory Endoparasitic Phytonematode.</title>
        <authorList>
            <person name="Zhang H."/>
            <person name="Lin R."/>
            <person name="Xie B."/>
        </authorList>
    </citation>
    <scope>NUCLEOTIDE SEQUENCE</scope>
    <source>
        <strain evidence="12">BazhouSP</strain>
    </source>
</reference>
<dbReference type="InterPro" id="IPR003226">
    <property type="entry name" value="MYG1_exonuclease"/>
</dbReference>
<dbReference type="SUPFAM" id="SSF50677">
    <property type="entry name" value="ValRS/IleRS/LeuRS editing domain"/>
    <property type="match status" value="1"/>
</dbReference>
<gene>
    <name evidence="12" type="ORF">DdX_00863</name>
</gene>
<proteinExistence type="inferred from homology"/>
<dbReference type="PROSITE" id="PS00178">
    <property type="entry name" value="AA_TRNA_LIGASE_I"/>
    <property type="match status" value="1"/>
</dbReference>
<keyword evidence="6 9" id="KW-0648">Protein biosynthesis</keyword>
<evidence type="ECO:0000256" key="3">
    <source>
        <dbReference type="ARBA" id="ARBA00022598"/>
    </source>
</evidence>
<dbReference type="InterPro" id="IPR009080">
    <property type="entry name" value="tRNAsynth_Ia_anticodon-bd"/>
</dbReference>
<evidence type="ECO:0000256" key="8">
    <source>
        <dbReference type="ARBA" id="ARBA00032665"/>
    </source>
</evidence>
<dbReference type="InterPro" id="IPR009008">
    <property type="entry name" value="Val/Leu/Ile-tRNA-synth_edit"/>
</dbReference>
<feature type="domain" description="Methionyl/Valyl/Leucyl/Isoleucyl-tRNA synthetase anticodon-binding" evidence="11">
    <location>
        <begin position="737"/>
        <end position="871"/>
    </location>
</feature>
<protein>
    <recommendedName>
        <fullName evidence="2">isoleucine--tRNA ligase</fullName>
        <ecNumber evidence="2">6.1.1.5</ecNumber>
    </recommendedName>
    <alternativeName>
        <fullName evidence="8">Isoleucyl-tRNA synthetase</fullName>
    </alternativeName>
</protein>
<evidence type="ECO:0000259" key="11">
    <source>
        <dbReference type="Pfam" id="PF08264"/>
    </source>
</evidence>
<evidence type="ECO:0000256" key="5">
    <source>
        <dbReference type="ARBA" id="ARBA00022840"/>
    </source>
</evidence>
<dbReference type="InterPro" id="IPR013155">
    <property type="entry name" value="M/V/L/I-tRNA-synth_anticd-bd"/>
</dbReference>
<keyword evidence="3 9" id="KW-0436">Ligase</keyword>
<dbReference type="SUPFAM" id="SSF47323">
    <property type="entry name" value="Anticodon-binding domain of a subclass of class I aminoacyl-tRNA synthetases"/>
    <property type="match status" value="1"/>
</dbReference>
<dbReference type="GO" id="GO:0002161">
    <property type="term" value="F:aminoacyl-tRNA deacylase activity"/>
    <property type="evidence" value="ECO:0007669"/>
    <property type="project" value="InterPro"/>
</dbReference>
<dbReference type="Pfam" id="PF08264">
    <property type="entry name" value="Anticodon_1"/>
    <property type="match status" value="1"/>
</dbReference>
<dbReference type="InterPro" id="IPR014729">
    <property type="entry name" value="Rossmann-like_a/b/a_fold"/>
</dbReference>
<dbReference type="InterPro" id="IPR001412">
    <property type="entry name" value="aa-tRNA-synth_I_CS"/>
</dbReference>
<dbReference type="InterPro" id="IPR002301">
    <property type="entry name" value="Ile-tRNA-ligase"/>
</dbReference>
<evidence type="ECO:0000256" key="6">
    <source>
        <dbReference type="ARBA" id="ARBA00022917"/>
    </source>
</evidence>
<comment type="caution">
    <text evidence="12">The sequence shown here is derived from an EMBL/GenBank/DDBJ whole genome shotgun (WGS) entry which is preliminary data.</text>
</comment>
<dbReference type="PANTHER" id="PTHR42765">
    <property type="entry name" value="SOLEUCYL-TRNA SYNTHETASE"/>
    <property type="match status" value="1"/>
</dbReference>
<keyword evidence="7 9" id="KW-0030">Aminoacyl-tRNA synthetase</keyword>
<dbReference type="GO" id="GO:0006428">
    <property type="term" value="P:isoleucyl-tRNA aminoacylation"/>
    <property type="evidence" value="ECO:0007669"/>
    <property type="project" value="InterPro"/>
</dbReference>